<organism evidence="3 4">
    <name type="scientific">Mortierella isabellina</name>
    <name type="common">Filamentous fungus</name>
    <name type="synonym">Umbelopsis isabellina</name>
    <dbReference type="NCBI Taxonomy" id="91625"/>
    <lineage>
        <taxon>Eukaryota</taxon>
        <taxon>Fungi</taxon>
        <taxon>Fungi incertae sedis</taxon>
        <taxon>Mucoromycota</taxon>
        <taxon>Mucoromycotina</taxon>
        <taxon>Umbelopsidomycetes</taxon>
        <taxon>Umbelopsidales</taxon>
        <taxon>Umbelopsidaceae</taxon>
        <taxon>Umbelopsis</taxon>
    </lineage>
</organism>
<proteinExistence type="predicted"/>
<dbReference type="InterPro" id="IPR035396">
    <property type="entry name" value="Bac_rhamnosid6H"/>
</dbReference>
<sequence length="704" mass="75458">MISKSLAVVVVLAAVLSGLTAGAGTQVPFPGPWEKYNNSPANRTLTPVSVHSSSGNVSVSSWNSNGAVLSGPNAIITLDFGQETAGLISLNYGTNVIASGDKSDQDDGLLGLAFSESEQFIGVESDNSTSFDDNDGRFPLVTSNQSYTLPPERVRGGFRYLTISLSPNASATTSIQISSVSLYYSGAPVVPDDQLQAYSGYFYCDDDLVNRVWYAGAYTIQLCEIGAHQARASASIPDASTGLWFNNATVLPLSASDQVLVDGAKRDRSVWSGDYSLSSMVEFVSSVGSDRMLTMRNGLDSIIYQQNSNGLLPFVGPPMTSDGYSDTYHLHGIIDIFNYYQYSSDVSWLTQNWPSYLKAMDYSLQQISSHHLYNGTNTQDWGRVGQGGENIAVNALFYRSLVTGAQLALAVGSNNTDVSKNWTAIAANVKEAANNLLWDSSAGLFKDNTAPGTTVHPQDGNSMAVVFDLANDTYKPSISEKLQKNWNQYGAVGEEGNGVISPFISGFEIEAHFLANPGNASAGMELLRRQWGYMLNTWSNASTVEGYNKDGSLHYAPYPGNADAYISLAHGWSTGPTAWLTFTVAGLEPTTPLGKTWQFVPHAIGSGLSKAQTGFQDSLGTFQAGWEIASNGSFSSWVSSPSSTTGVIGVPKNTGSRTASVYLDNTVILQNNSTSTGYNVTQDDSYWYIQNVQGGKNHTISVKA</sequence>
<dbReference type="InterPro" id="IPR008928">
    <property type="entry name" value="6-hairpin_glycosidase_sf"/>
</dbReference>
<reference evidence="3" key="1">
    <citation type="submission" date="2020-12" db="EMBL/GenBank/DDBJ databases">
        <title>Metabolic potential, ecology and presence of endohyphal bacteria is reflected in genomic diversity of Mucoromycotina.</title>
        <authorList>
            <person name="Muszewska A."/>
            <person name="Okrasinska A."/>
            <person name="Steczkiewicz K."/>
            <person name="Drgas O."/>
            <person name="Orlowska M."/>
            <person name="Perlinska-Lenart U."/>
            <person name="Aleksandrzak-Piekarczyk T."/>
            <person name="Szatraj K."/>
            <person name="Zielenkiewicz U."/>
            <person name="Pilsyk S."/>
            <person name="Malc E."/>
            <person name="Mieczkowski P."/>
            <person name="Kruszewska J.S."/>
            <person name="Biernat P."/>
            <person name="Pawlowska J."/>
        </authorList>
    </citation>
    <scope>NUCLEOTIDE SEQUENCE</scope>
    <source>
        <strain evidence="3">WA0000067209</strain>
    </source>
</reference>
<name>A0A8H7Q5V4_MORIS</name>
<gene>
    <name evidence="3" type="ORF">INT43_002876</name>
</gene>
<evidence type="ECO:0000313" key="4">
    <source>
        <dbReference type="Proteomes" id="UP000654370"/>
    </source>
</evidence>
<dbReference type="SUPFAM" id="SSF48208">
    <property type="entry name" value="Six-hairpin glycosidases"/>
    <property type="match status" value="1"/>
</dbReference>
<accession>A0A8H7Q5V4</accession>
<dbReference type="Gene3D" id="1.50.10.10">
    <property type="match status" value="1"/>
</dbReference>
<evidence type="ECO:0000313" key="3">
    <source>
        <dbReference type="EMBL" id="KAG2186438.1"/>
    </source>
</evidence>
<dbReference type="AlphaFoldDB" id="A0A8H7Q5V4"/>
<feature type="domain" description="Alpha-L-rhamnosidase six-hairpin glycosidase" evidence="2">
    <location>
        <begin position="258"/>
        <end position="581"/>
    </location>
</feature>
<dbReference type="Proteomes" id="UP000654370">
    <property type="component" value="Unassembled WGS sequence"/>
</dbReference>
<dbReference type="Gene3D" id="2.60.420.10">
    <property type="entry name" value="Maltose phosphorylase, domain 3"/>
    <property type="match status" value="1"/>
</dbReference>
<keyword evidence="4" id="KW-1185">Reference proteome</keyword>
<dbReference type="PANTHER" id="PTHR34987">
    <property type="entry name" value="C, PUTATIVE (AFU_ORTHOLOGUE AFUA_3G02880)-RELATED"/>
    <property type="match status" value="1"/>
</dbReference>
<dbReference type="OrthoDB" id="10036721at2759"/>
<feature type="chain" id="PRO_5034635083" description="Alpha-L-rhamnosidase six-hairpin glycosidase domain-containing protein" evidence="1">
    <location>
        <begin position="23"/>
        <end position="704"/>
    </location>
</feature>
<comment type="caution">
    <text evidence="3">The sequence shown here is derived from an EMBL/GenBank/DDBJ whole genome shotgun (WGS) entry which is preliminary data.</text>
</comment>
<dbReference type="GO" id="GO:0003824">
    <property type="term" value="F:catalytic activity"/>
    <property type="evidence" value="ECO:0007669"/>
    <property type="project" value="UniProtKB-ARBA"/>
</dbReference>
<dbReference type="InterPro" id="IPR012341">
    <property type="entry name" value="6hp_glycosidase-like_sf"/>
</dbReference>
<keyword evidence="1" id="KW-0732">Signal</keyword>
<evidence type="ECO:0000256" key="1">
    <source>
        <dbReference type="SAM" id="SignalP"/>
    </source>
</evidence>
<evidence type="ECO:0000259" key="2">
    <source>
        <dbReference type="Pfam" id="PF17389"/>
    </source>
</evidence>
<dbReference type="EMBL" id="JAEPQZ010000001">
    <property type="protein sequence ID" value="KAG2186438.1"/>
    <property type="molecule type" value="Genomic_DNA"/>
</dbReference>
<feature type="signal peptide" evidence="1">
    <location>
        <begin position="1"/>
        <end position="22"/>
    </location>
</feature>
<dbReference type="GO" id="GO:0005975">
    <property type="term" value="P:carbohydrate metabolic process"/>
    <property type="evidence" value="ECO:0007669"/>
    <property type="project" value="InterPro"/>
</dbReference>
<dbReference type="PANTHER" id="PTHR34987:SF6">
    <property type="entry name" value="ALPHA-L-RHAMNOSIDASE SIX-HAIRPIN GLYCOSIDASE DOMAIN-CONTAINING PROTEIN"/>
    <property type="match status" value="1"/>
</dbReference>
<protein>
    <recommendedName>
        <fullName evidence="2">Alpha-L-rhamnosidase six-hairpin glycosidase domain-containing protein</fullName>
    </recommendedName>
</protein>
<dbReference type="Pfam" id="PF17389">
    <property type="entry name" value="Bac_rhamnosid6H"/>
    <property type="match status" value="1"/>
</dbReference>